<feature type="region of interest" description="Disordered" evidence="1">
    <location>
        <begin position="85"/>
        <end position="115"/>
    </location>
</feature>
<dbReference type="EMBL" id="QTTT01000001">
    <property type="protein sequence ID" value="REF00220.1"/>
    <property type="molecule type" value="Genomic_DNA"/>
</dbReference>
<feature type="compositionally biased region" description="Basic and acidic residues" evidence="1">
    <location>
        <begin position="89"/>
        <end position="104"/>
    </location>
</feature>
<evidence type="ECO:0000256" key="1">
    <source>
        <dbReference type="SAM" id="MobiDB-lite"/>
    </source>
</evidence>
<evidence type="ECO:0000313" key="2">
    <source>
        <dbReference type="EMBL" id="REF00220.1"/>
    </source>
</evidence>
<reference evidence="2 3" key="1">
    <citation type="submission" date="2018-08" db="EMBL/GenBank/DDBJ databases">
        <title>Sequencing the genomes of 1000 actinobacteria strains.</title>
        <authorList>
            <person name="Klenk H.-P."/>
        </authorList>
    </citation>
    <scope>NUCLEOTIDE SEQUENCE [LARGE SCALE GENOMIC DNA]</scope>
    <source>
        <strain evidence="2 3">DSM 43927</strain>
    </source>
</reference>
<dbReference type="RefSeq" id="WP_116025396.1">
    <property type="nucleotide sequence ID" value="NZ_QTTT01000001.1"/>
</dbReference>
<evidence type="ECO:0008006" key="4">
    <source>
        <dbReference type="Google" id="ProtNLM"/>
    </source>
</evidence>
<dbReference type="Proteomes" id="UP000256661">
    <property type="component" value="Unassembled WGS sequence"/>
</dbReference>
<protein>
    <recommendedName>
        <fullName evidence="4">Plectin</fullName>
    </recommendedName>
</protein>
<comment type="caution">
    <text evidence="2">The sequence shown here is derived from an EMBL/GenBank/DDBJ whole genome shotgun (WGS) entry which is preliminary data.</text>
</comment>
<name>A0A3D9SW96_9ACTN</name>
<dbReference type="AlphaFoldDB" id="A0A3D9SW96"/>
<sequence length="142" mass="15320">MPLGRRVTKDVMERYAADQELAGAYRDRLAAAAEAEDAFRDARAREAARPGEGLRALAGAFDRALTEALLAAEAAERVAMGPKAYAPADAKDAAKARRDAEIARRRAKARPAVRPWTEEAARLRTAREAHRLGFRVGPGVAA</sequence>
<keyword evidence="3" id="KW-1185">Reference proteome</keyword>
<proteinExistence type="predicted"/>
<accession>A0A3D9SW96</accession>
<evidence type="ECO:0000313" key="3">
    <source>
        <dbReference type="Proteomes" id="UP000256661"/>
    </source>
</evidence>
<organism evidence="2 3">
    <name type="scientific">Thermomonospora umbrina</name>
    <dbReference type="NCBI Taxonomy" id="111806"/>
    <lineage>
        <taxon>Bacteria</taxon>
        <taxon>Bacillati</taxon>
        <taxon>Actinomycetota</taxon>
        <taxon>Actinomycetes</taxon>
        <taxon>Streptosporangiales</taxon>
        <taxon>Thermomonosporaceae</taxon>
        <taxon>Thermomonospora</taxon>
    </lineage>
</organism>
<gene>
    <name evidence="2" type="ORF">DFJ69_5748</name>
</gene>